<dbReference type="InterPro" id="IPR007315">
    <property type="entry name" value="PIG-V/Gpi18"/>
</dbReference>
<evidence type="ECO:0008006" key="13">
    <source>
        <dbReference type="Google" id="ProtNLM"/>
    </source>
</evidence>
<dbReference type="Proteomes" id="UP001596306">
    <property type="component" value="Unassembled WGS sequence"/>
</dbReference>
<evidence type="ECO:0000256" key="4">
    <source>
        <dbReference type="ARBA" id="ARBA00022676"/>
    </source>
</evidence>
<dbReference type="EMBL" id="JBHSTP010000001">
    <property type="protein sequence ID" value="MFC6355022.1"/>
    <property type="molecule type" value="Genomic_DNA"/>
</dbReference>
<evidence type="ECO:0000313" key="12">
    <source>
        <dbReference type="Proteomes" id="UP001596306"/>
    </source>
</evidence>
<evidence type="ECO:0000256" key="7">
    <source>
        <dbReference type="ARBA" id="ARBA00022824"/>
    </source>
</evidence>
<keyword evidence="8 10" id="KW-1133">Transmembrane helix</keyword>
<organism evidence="11 12">
    <name type="scientific">Luethyella okanaganae</name>
    <dbReference type="NCBI Taxonomy" id="69372"/>
    <lineage>
        <taxon>Bacteria</taxon>
        <taxon>Bacillati</taxon>
        <taxon>Actinomycetota</taxon>
        <taxon>Actinomycetes</taxon>
        <taxon>Micrococcales</taxon>
        <taxon>Microbacteriaceae</taxon>
        <taxon>Luethyella</taxon>
    </lineage>
</organism>
<feature type="transmembrane region" description="Helical" evidence="10">
    <location>
        <begin position="243"/>
        <end position="266"/>
    </location>
</feature>
<evidence type="ECO:0000256" key="1">
    <source>
        <dbReference type="ARBA" id="ARBA00004477"/>
    </source>
</evidence>
<feature type="transmembrane region" description="Helical" evidence="10">
    <location>
        <begin position="197"/>
        <end position="223"/>
    </location>
</feature>
<keyword evidence="12" id="KW-1185">Reference proteome</keyword>
<evidence type="ECO:0000256" key="6">
    <source>
        <dbReference type="ARBA" id="ARBA00022692"/>
    </source>
</evidence>
<keyword evidence="7" id="KW-0256">Endoplasmic reticulum</keyword>
<feature type="transmembrane region" description="Helical" evidence="10">
    <location>
        <begin position="28"/>
        <end position="51"/>
    </location>
</feature>
<proteinExistence type="predicted"/>
<comment type="caution">
    <text evidence="11">The sequence shown here is derived from an EMBL/GenBank/DDBJ whole genome shotgun (WGS) entry which is preliminary data.</text>
</comment>
<accession>A0ABW1VCQ9</accession>
<keyword evidence="5" id="KW-0808">Transferase</keyword>
<keyword evidence="9 10" id="KW-0472">Membrane</keyword>
<name>A0ABW1VCQ9_9MICO</name>
<reference evidence="12" key="1">
    <citation type="journal article" date="2019" name="Int. J. Syst. Evol. Microbiol.">
        <title>The Global Catalogue of Microorganisms (GCM) 10K type strain sequencing project: providing services to taxonomists for standard genome sequencing and annotation.</title>
        <authorList>
            <consortium name="The Broad Institute Genomics Platform"/>
            <consortium name="The Broad Institute Genome Sequencing Center for Infectious Disease"/>
            <person name="Wu L."/>
            <person name="Ma J."/>
        </authorList>
    </citation>
    <scope>NUCLEOTIDE SEQUENCE [LARGE SCALE GENOMIC DNA]</scope>
    <source>
        <strain evidence="12">CCUG 43304</strain>
    </source>
</reference>
<evidence type="ECO:0000256" key="9">
    <source>
        <dbReference type="ARBA" id="ARBA00023136"/>
    </source>
</evidence>
<evidence type="ECO:0000256" key="8">
    <source>
        <dbReference type="ARBA" id="ARBA00022989"/>
    </source>
</evidence>
<comment type="pathway">
    <text evidence="2">Glycolipid biosynthesis; glycosylphosphatidylinositol-anchor biosynthesis.</text>
</comment>
<evidence type="ECO:0000313" key="11">
    <source>
        <dbReference type="EMBL" id="MFC6355022.1"/>
    </source>
</evidence>
<dbReference type="PANTHER" id="PTHR12468:SF2">
    <property type="entry name" value="GPI MANNOSYLTRANSFERASE 2"/>
    <property type="match status" value="1"/>
</dbReference>
<protein>
    <recommendedName>
        <fullName evidence="13">Mannosyltransferase PIG-V</fullName>
    </recommendedName>
</protein>
<evidence type="ECO:0000256" key="10">
    <source>
        <dbReference type="SAM" id="Phobius"/>
    </source>
</evidence>
<evidence type="ECO:0000256" key="5">
    <source>
        <dbReference type="ARBA" id="ARBA00022679"/>
    </source>
</evidence>
<keyword evidence="6 10" id="KW-0812">Transmembrane</keyword>
<feature type="transmembrane region" description="Helical" evidence="10">
    <location>
        <begin position="127"/>
        <end position="144"/>
    </location>
</feature>
<keyword evidence="3" id="KW-0337">GPI-anchor biosynthesis</keyword>
<keyword evidence="4" id="KW-0328">Glycosyltransferase</keyword>
<evidence type="ECO:0000256" key="2">
    <source>
        <dbReference type="ARBA" id="ARBA00004687"/>
    </source>
</evidence>
<evidence type="ECO:0000256" key="3">
    <source>
        <dbReference type="ARBA" id="ARBA00022502"/>
    </source>
</evidence>
<comment type="subcellular location">
    <subcellularLocation>
        <location evidence="1">Endoplasmic reticulum membrane</location>
        <topology evidence="1">Multi-pass membrane protein</topology>
    </subcellularLocation>
</comment>
<feature type="transmembrane region" description="Helical" evidence="10">
    <location>
        <begin position="156"/>
        <end position="177"/>
    </location>
</feature>
<feature type="transmembrane region" description="Helical" evidence="10">
    <location>
        <begin position="338"/>
        <end position="358"/>
    </location>
</feature>
<feature type="transmembrane region" description="Helical" evidence="10">
    <location>
        <begin position="378"/>
        <end position="401"/>
    </location>
</feature>
<gene>
    <name evidence="11" type="ORF">ACFQB0_02690</name>
</gene>
<sequence length="409" mass="45555">MTARPAATTVATTGHGKALRVRYRMTPWWVRVIVVFVVARLVTTGLVLVLASVQGRNAWTGAHPDYLDFANMWDARWYNVIAVSGYPTHLPLTLDGQVDENAWAFMPAYPAVVRVLMGLTGFSWEPLAVFVSLVFALGGALLFYRLMRHSLDASASLYAVVLFCFAPLSPVLQFGYAESMQLFLLILALLLLLERRYWLLFPVVAVMALTRPTGLAFALALGLHVICRWLTRARDPFPVRERVAAASIAVFSGIMGFSWLMLAALVTGMPMAYTETELAWRAPYIGYQELLPFTPWFQSGAWWFGVPLGAIVVIALLIGFALLLFTPAVVRLGVDLRLWLASYALYLFAVFFPQSSVFRLLMPMFPLLGAVAQPRSPLYRVAIVVLFVALQWGWLLLCWGIDGADWSPP</sequence>
<feature type="transmembrane region" description="Helical" evidence="10">
    <location>
        <begin position="301"/>
        <end position="326"/>
    </location>
</feature>
<dbReference type="PANTHER" id="PTHR12468">
    <property type="entry name" value="GPI MANNOSYLTRANSFERASE 2"/>
    <property type="match status" value="1"/>
</dbReference>
<dbReference type="RefSeq" id="WP_386727274.1">
    <property type="nucleotide sequence ID" value="NZ_JBHSTP010000001.1"/>
</dbReference>